<comment type="caution">
    <text evidence="7">The sequence shown here is derived from an EMBL/GenBank/DDBJ whole genome shotgun (WGS) entry which is preliminary data.</text>
</comment>
<dbReference type="PANTHER" id="PTHR11655:SF14">
    <property type="entry name" value="LARGE RIBOSOMAL SUBUNIT PROTEIN UL6M"/>
    <property type="match status" value="1"/>
</dbReference>
<keyword evidence="3 4" id="KW-0687">Ribonucleoprotein</keyword>
<comment type="similarity">
    <text evidence="1 4">Belongs to the universal ribosomal protein uL6 family.</text>
</comment>
<dbReference type="GO" id="GO:0006412">
    <property type="term" value="P:translation"/>
    <property type="evidence" value="ECO:0007669"/>
    <property type="project" value="InterPro"/>
</dbReference>
<name>A0A507CU62_9FUNG</name>
<dbReference type="EMBL" id="QEAM01000260">
    <property type="protein sequence ID" value="TPX42645.1"/>
    <property type="molecule type" value="Genomic_DNA"/>
</dbReference>
<evidence type="ECO:0000256" key="2">
    <source>
        <dbReference type="ARBA" id="ARBA00022980"/>
    </source>
</evidence>
<organism evidence="7 8">
    <name type="scientific">Synchytrium endobioticum</name>
    <dbReference type="NCBI Taxonomy" id="286115"/>
    <lineage>
        <taxon>Eukaryota</taxon>
        <taxon>Fungi</taxon>
        <taxon>Fungi incertae sedis</taxon>
        <taxon>Chytridiomycota</taxon>
        <taxon>Chytridiomycota incertae sedis</taxon>
        <taxon>Chytridiomycetes</taxon>
        <taxon>Synchytriales</taxon>
        <taxon>Synchytriaceae</taxon>
        <taxon>Synchytrium</taxon>
    </lineage>
</organism>
<evidence type="ECO:0000259" key="6">
    <source>
        <dbReference type="Pfam" id="PF00347"/>
    </source>
</evidence>
<dbReference type="GO" id="GO:0003735">
    <property type="term" value="F:structural constituent of ribosome"/>
    <property type="evidence" value="ECO:0007669"/>
    <property type="project" value="InterPro"/>
</dbReference>
<reference evidence="7 8" key="1">
    <citation type="journal article" date="2019" name="Sci. Rep.">
        <title>Comparative genomics of chytrid fungi reveal insights into the obligate biotrophic and pathogenic lifestyle of Synchytrium endobioticum.</title>
        <authorList>
            <person name="van de Vossenberg B.T.L.H."/>
            <person name="Warris S."/>
            <person name="Nguyen H.D.T."/>
            <person name="van Gent-Pelzer M.P.E."/>
            <person name="Joly D.L."/>
            <person name="van de Geest H.C."/>
            <person name="Bonants P.J.M."/>
            <person name="Smith D.S."/>
            <person name="Levesque C.A."/>
            <person name="van der Lee T.A.J."/>
        </authorList>
    </citation>
    <scope>NUCLEOTIDE SEQUENCE [LARGE SCALE GENOMIC DNA]</scope>
    <source>
        <strain evidence="7 8">LEV6574</strain>
    </source>
</reference>
<protein>
    <recommendedName>
        <fullName evidence="6">Large ribosomal subunit protein uL6 alpha-beta domain-containing protein</fullName>
    </recommendedName>
</protein>
<dbReference type="GO" id="GO:0005762">
    <property type="term" value="C:mitochondrial large ribosomal subunit"/>
    <property type="evidence" value="ECO:0007669"/>
    <property type="project" value="TreeGrafter"/>
</dbReference>
<dbReference type="InterPro" id="IPR020040">
    <property type="entry name" value="Ribosomal_uL6_a/b-dom"/>
</dbReference>
<accession>A0A507CU62</accession>
<dbReference type="PRINTS" id="PR00059">
    <property type="entry name" value="RIBOSOMALL6"/>
</dbReference>
<proteinExistence type="inferred from homology"/>
<dbReference type="VEuPathDB" id="FungiDB:SeMB42_g05550"/>
<evidence type="ECO:0000256" key="3">
    <source>
        <dbReference type="ARBA" id="ARBA00023274"/>
    </source>
</evidence>
<dbReference type="GO" id="GO:0019843">
    <property type="term" value="F:rRNA binding"/>
    <property type="evidence" value="ECO:0007669"/>
    <property type="project" value="InterPro"/>
</dbReference>
<dbReference type="InterPro" id="IPR000702">
    <property type="entry name" value="Ribosomal_uL6-like"/>
</dbReference>
<dbReference type="Gene3D" id="3.90.930.12">
    <property type="entry name" value="Ribosomal protein L6, alpha-beta domain"/>
    <property type="match status" value="2"/>
</dbReference>
<evidence type="ECO:0000256" key="5">
    <source>
        <dbReference type="SAM" id="MobiDB-lite"/>
    </source>
</evidence>
<dbReference type="InterPro" id="IPR019906">
    <property type="entry name" value="Ribosomal_uL6_bac-type"/>
</dbReference>
<evidence type="ECO:0000313" key="7">
    <source>
        <dbReference type="EMBL" id="TPX42645.1"/>
    </source>
</evidence>
<dbReference type="PANTHER" id="PTHR11655">
    <property type="entry name" value="60S/50S RIBOSOMAL PROTEIN L6/L9"/>
    <property type="match status" value="1"/>
</dbReference>
<dbReference type="SUPFAM" id="SSF56053">
    <property type="entry name" value="Ribosomal protein L6"/>
    <property type="match status" value="1"/>
</dbReference>
<dbReference type="Proteomes" id="UP000320475">
    <property type="component" value="Unassembled WGS sequence"/>
</dbReference>
<feature type="region of interest" description="Disordered" evidence="5">
    <location>
        <begin position="215"/>
        <end position="240"/>
    </location>
</feature>
<dbReference type="OrthoDB" id="540873at2759"/>
<evidence type="ECO:0000313" key="8">
    <source>
        <dbReference type="Proteomes" id="UP000320475"/>
    </source>
</evidence>
<evidence type="ECO:0000256" key="4">
    <source>
        <dbReference type="RuleBase" id="RU003869"/>
    </source>
</evidence>
<dbReference type="AlphaFoldDB" id="A0A507CU62"/>
<gene>
    <name evidence="7" type="ORF">SeLEV6574_g05485</name>
</gene>
<sequence>MNGMPVLFFRPGLPSAPSIPLIRSKHQHQPSLQAFKYFHSSSSVHSTLGRKIIKYSPSDVSITIEPRIPDKSFPTCHQQVMVKGPLGSNSVALHDFIDVNVDFVAKTSPRTKDVAHDTMQTTLQQKKSLQVTVRDPKDQGVTDGYTLPIRIVGVGYRAALENDQLVLRVGYANPVIFPIPTGSIKVTVPAPQRILLQGHSLEHVTQFAAKIRRSRPPEPYNQKGIFVGDETIKKKEGKKR</sequence>
<feature type="domain" description="Large ribosomal subunit protein uL6 alpha-beta" evidence="6">
    <location>
        <begin position="152"/>
        <end position="225"/>
    </location>
</feature>
<evidence type="ECO:0000256" key="1">
    <source>
        <dbReference type="ARBA" id="ARBA00009356"/>
    </source>
</evidence>
<dbReference type="Pfam" id="PF00347">
    <property type="entry name" value="Ribosomal_L6"/>
    <property type="match status" value="1"/>
</dbReference>
<keyword evidence="2 4" id="KW-0689">Ribosomal protein</keyword>
<dbReference type="InterPro" id="IPR036789">
    <property type="entry name" value="Ribosomal_uL6-like_a/b-dom_sf"/>
</dbReference>